<proteinExistence type="predicted"/>
<keyword evidence="6" id="KW-1185">Reference proteome</keyword>
<accession>A0A9D4GYD2</accession>
<dbReference type="InterPro" id="IPR056564">
    <property type="entry name" value="Ig-like_KY"/>
</dbReference>
<dbReference type="PROSITE" id="PS00020">
    <property type="entry name" value="ACTININ_2"/>
    <property type="match status" value="1"/>
</dbReference>
<dbReference type="Pfam" id="PF00307">
    <property type="entry name" value="CH"/>
    <property type="match status" value="2"/>
</dbReference>
<keyword evidence="2" id="KW-0009">Actin-binding</keyword>
<evidence type="ECO:0000259" key="4">
    <source>
        <dbReference type="PROSITE" id="PS50021"/>
    </source>
</evidence>
<dbReference type="PROSITE" id="PS00019">
    <property type="entry name" value="ACTININ_1"/>
    <property type="match status" value="1"/>
</dbReference>
<dbReference type="PANTHER" id="PTHR47020:SF1">
    <property type="entry name" value="HILLARIN"/>
    <property type="match status" value="1"/>
</dbReference>
<feature type="domain" description="Calponin-homology (CH)" evidence="4">
    <location>
        <begin position="145"/>
        <end position="250"/>
    </location>
</feature>
<comment type="caution">
    <text evidence="5">The sequence shown here is derived from an EMBL/GenBank/DDBJ whole genome shotgun (WGS) entry which is preliminary data.</text>
</comment>
<protein>
    <recommendedName>
        <fullName evidence="4">Calponin-homology (CH) domain-containing protein</fullName>
    </recommendedName>
</protein>
<dbReference type="GO" id="GO:0003779">
    <property type="term" value="F:actin binding"/>
    <property type="evidence" value="ECO:0007669"/>
    <property type="project" value="UniProtKB-KW"/>
</dbReference>
<sequence>MSETDLEQFETVRVGALRDEREYIQKKVFTKWANSVLEKAELKINDLFEDLRDGIILIKLLEIISRQPIGKPNRRNLRVQKAENINKCLQFLRTKVIVENIGAEDIMDGNRRLTLGLIWTIIRLFTFRDIKPETEGAADKSIDTNSAANALLLWCQRKTAEYHGVQVTNFTNSWSNGLAFNALIHAHRPDLVDFKKLVAADHVGNLNNAFNVAVNELGIPNILDAEDVDTASPDEKTIMTYVASYYHYFARMKSKMVEDTKNAEDQKGAIHRPSKGTIDTPATQQEKAAKTPTRTKPIYVDNRNVGQKPPAPPPTFKLNFRKSQALQAANNQQKPSLENIDKQVLYAVDDHAIQVSKSDHSNVRELIWDLIYSKNIIDELERVRVIFRWLATKNLNEISFIDVEPGSPEEVLMGLKTRKTSYAKVFDTMCNNAELRSEIIRGYAKGFDYLPGQSFTPGQHEHSWNAVNIFGTWCLFDANWGARVIIGEQDTDENLHYRLDEYYFLAEPAQLIYSHFPVDPKWQLLEGSITLEQFENMPRVWRQFFKYGLEFVSHRTAVVHGRGEINIKLRYPENKPCVAFSFNIHFENGDKEYSDVKLNRYIMHENIKCVASFRLRLPQNGSYYFKIYCKENSPANKDNVYKGVCDYKIVQEEVVGQQTAPFPNCSDRQWGPGSDFLRYGLETEQQTATIFTRNGKVELWFRVPNTMQFKAKLKHNCSSDSELEGYCMYRKVGNTAFVNITAPARGEYGLDIYANDPSSEGTSLVHVAQYMIECKEDVKAEPLPKLPGGYLGEQPKFCQFGLNTLSHQNPVIELEKNSVEIQFSFVQKMMTKVKLVDAVSNEDYPDFVFTQTHGSVISIFVVIPNTGFYKLQIYANPDSDASNQLAGMYNYLINCKKITQPVHPFPKKYSKWNEGCYLETPLSLHRNSGDEVLFIVVVPNATAVAVIAGEEWTYLQTTQPSIWEGKVKLESFYGHGAEVTVNAKYGENTKSYKTLLKYTI</sequence>
<dbReference type="InterPro" id="IPR038765">
    <property type="entry name" value="Papain-like_cys_pep_sf"/>
</dbReference>
<reference evidence="5" key="2">
    <citation type="submission" date="2020-11" db="EMBL/GenBank/DDBJ databases">
        <authorList>
            <person name="McCartney M.A."/>
            <person name="Auch B."/>
            <person name="Kono T."/>
            <person name="Mallez S."/>
            <person name="Becker A."/>
            <person name="Gohl D.M."/>
            <person name="Silverstein K.A.T."/>
            <person name="Koren S."/>
            <person name="Bechman K.B."/>
            <person name="Herman A."/>
            <person name="Abrahante J.E."/>
            <person name="Garbe J."/>
        </authorList>
    </citation>
    <scope>NUCLEOTIDE SEQUENCE</scope>
    <source>
        <strain evidence="5">Duluth1</strain>
        <tissue evidence="5">Whole animal</tissue>
    </source>
</reference>
<feature type="region of interest" description="Disordered" evidence="3">
    <location>
        <begin position="269"/>
        <end position="311"/>
    </location>
</feature>
<dbReference type="EMBL" id="JAIWYP010000005">
    <property type="protein sequence ID" value="KAH3823706.1"/>
    <property type="molecule type" value="Genomic_DNA"/>
</dbReference>
<feature type="domain" description="Calponin-homology (CH)" evidence="4">
    <location>
        <begin position="23"/>
        <end position="126"/>
    </location>
</feature>
<dbReference type="InterPro" id="IPR036872">
    <property type="entry name" value="CH_dom_sf"/>
</dbReference>
<dbReference type="SUPFAM" id="SSF47576">
    <property type="entry name" value="Calponin-homology domain, CH-domain"/>
    <property type="match status" value="1"/>
</dbReference>
<dbReference type="AlphaFoldDB" id="A0A9D4GYD2"/>
<gene>
    <name evidence="5" type="ORF">DPMN_125522</name>
</gene>
<evidence type="ECO:0000313" key="5">
    <source>
        <dbReference type="EMBL" id="KAH3823706.1"/>
    </source>
</evidence>
<dbReference type="PANTHER" id="PTHR47020">
    <property type="entry name" value="HILLARIN"/>
    <property type="match status" value="1"/>
</dbReference>
<dbReference type="SUPFAM" id="SSF54001">
    <property type="entry name" value="Cysteine proteinases"/>
    <property type="match status" value="1"/>
</dbReference>
<dbReference type="SMART" id="SM00033">
    <property type="entry name" value="CH"/>
    <property type="match status" value="2"/>
</dbReference>
<keyword evidence="1" id="KW-0677">Repeat</keyword>
<dbReference type="PROSITE" id="PS50021">
    <property type="entry name" value="CH"/>
    <property type="match status" value="2"/>
</dbReference>
<name>A0A9D4GYD2_DREPO</name>
<dbReference type="OrthoDB" id="6129702at2759"/>
<organism evidence="5 6">
    <name type="scientific">Dreissena polymorpha</name>
    <name type="common">Zebra mussel</name>
    <name type="synonym">Mytilus polymorpha</name>
    <dbReference type="NCBI Taxonomy" id="45954"/>
    <lineage>
        <taxon>Eukaryota</taxon>
        <taxon>Metazoa</taxon>
        <taxon>Spiralia</taxon>
        <taxon>Lophotrochozoa</taxon>
        <taxon>Mollusca</taxon>
        <taxon>Bivalvia</taxon>
        <taxon>Autobranchia</taxon>
        <taxon>Heteroconchia</taxon>
        <taxon>Euheterodonta</taxon>
        <taxon>Imparidentia</taxon>
        <taxon>Neoheterodontei</taxon>
        <taxon>Myida</taxon>
        <taxon>Dreissenoidea</taxon>
        <taxon>Dreissenidae</taxon>
        <taxon>Dreissena</taxon>
    </lineage>
</organism>
<reference evidence="5" key="1">
    <citation type="journal article" date="2019" name="bioRxiv">
        <title>The Genome of the Zebra Mussel, Dreissena polymorpha: A Resource for Invasive Species Research.</title>
        <authorList>
            <person name="McCartney M.A."/>
            <person name="Auch B."/>
            <person name="Kono T."/>
            <person name="Mallez S."/>
            <person name="Zhang Y."/>
            <person name="Obille A."/>
            <person name="Becker A."/>
            <person name="Abrahante J.E."/>
            <person name="Garbe J."/>
            <person name="Badalamenti J.P."/>
            <person name="Herman A."/>
            <person name="Mangelson H."/>
            <person name="Liachko I."/>
            <person name="Sullivan S."/>
            <person name="Sone E.D."/>
            <person name="Koren S."/>
            <person name="Silverstein K.A.T."/>
            <person name="Beckman K.B."/>
            <person name="Gohl D.M."/>
        </authorList>
    </citation>
    <scope>NUCLEOTIDE SEQUENCE</scope>
    <source>
        <strain evidence="5">Duluth1</strain>
        <tissue evidence="5">Whole animal</tissue>
    </source>
</reference>
<dbReference type="InterPro" id="IPR001715">
    <property type="entry name" value="CH_dom"/>
</dbReference>
<evidence type="ECO:0000256" key="1">
    <source>
        <dbReference type="ARBA" id="ARBA00022737"/>
    </source>
</evidence>
<dbReference type="Proteomes" id="UP000828390">
    <property type="component" value="Unassembled WGS sequence"/>
</dbReference>
<dbReference type="Pfam" id="PF23265">
    <property type="entry name" value="Ig-like_KY"/>
    <property type="match status" value="3"/>
</dbReference>
<evidence type="ECO:0000313" key="6">
    <source>
        <dbReference type="Proteomes" id="UP000828390"/>
    </source>
</evidence>
<dbReference type="FunFam" id="1.10.418.10:FF:000001">
    <property type="entry name" value="Actinin alpha 1"/>
    <property type="match status" value="1"/>
</dbReference>
<dbReference type="InterPro" id="IPR001589">
    <property type="entry name" value="Actinin_actin-bd_CS"/>
</dbReference>
<dbReference type="FunFam" id="1.10.418.10:FF:000089">
    <property type="entry name" value="Spectrin beta chain"/>
    <property type="match status" value="1"/>
</dbReference>
<dbReference type="InterPro" id="IPR053041">
    <property type="entry name" value="Transglut-like_Superfamily_Mod"/>
</dbReference>
<evidence type="ECO:0000256" key="2">
    <source>
        <dbReference type="ARBA" id="ARBA00023203"/>
    </source>
</evidence>
<dbReference type="Gene3D" id="1.10.418.10">
    <property type="entry name" value="Calponin-like domain"/>
    <property type="match status" value="2"/>
</dbReference>
<evidence type="ECO:0000256" key="3">
    <source>
        <dbReference type="SAM" id="MobiDB-lite"/>
    </source>
</evidence>